<feature type="coiled-coil region" evidence="2">
    <location>
        <begin position="16"/>
        <end position="50"/>
    </location>
</feature>
<proteinExistence type="predicted"/>
<dbReference type="GO" id="GO:0004222">
    <property type="term" value="F:metalloendopeptidase activity"/>
    <property type="evidence" value="ECO:0007669"/>
    <property type="project" value="TreeGrafter"/>
</dbReference>
<protein>
    <submittedName>
        <fullName evidence="4">Septal ring factor EnvC, activator of murein hydrolases AmiA and AmiB</fullName>
    </submittedName>
</protein>
<dbReference type="EMBL" id="FQYI01000011">
    <property type="protein sequence ID" value="SHJ17622.1"/>
    <property type="molecule type" value="Genomic_DNA"/>
</dbReference>
<dbReference type="Proteomes" id="UP000184335">
    <property type="component" value="Unassembled WGS sequence"/>
</dbReference>
<keyword evidence="1" id="KW-0732">Signal</keyword>
<dbReference type="Gene3D" id="2.70.70.10">
    <property type="entry name" value="Glucose Permease (Domain IIA)"/>
    <property type="match status" value="1"/>
</dbReference>
<dbReference type="Gene3D" id="6.10.250.3150">
    <property type="match status" value="1"/>
</dbReference>
<keyword evidence="2" id="KW-0175">Coiled coil</keyword>
<dbReference type="Pfam" id="PF01551">
    <property type="entry name" value="Peptidase_M23"/>
    <property type="match status" value="1"/>
</dbReference>
<dbReference type="AlphaFoldDB" id="A0A1M6H642"/>
<dbReference type="PANTHER" id="PTHR21666">
    <property type="entry name" value="PEPTIDASE-RELATED"/>
    <property type="match status" value="1"/>
</dbReference>
<dbReference type="RefSeq" id="WP_073180711.1">
    <property type="nucleotide sequence ID" value="NZ_FQYI01000011.1"/>
</dbReference>
<dbReference type="InterPro" id="IPR011055">
    <property type="entry name" value="Dup_hybrid_motif"/>
</dbReference>
<feature type="coiled-coil region" evidence="2">
    <location>
        <begin position="86"/>
        <end position="113"/>
    </location>
</feature>
<gene>
    <name evidence="4" type="ORF">SAMN05443429_11139</name>
</gene>
<organism evidence="4 5">
    <name type="scientific">Cruoricaptor ignavus</name>
    <dbReference type="NCBI Taxonomy" id="1118202"/>
    <lineage>
        <taxon>Bacteria</taxon>
        <taxon>Pseudomonadati</taxon>
        <taxon>Bacteroidota</taxon>
        <taxon>Flavobacteriia</taxon>
        <taxon>Flavobacteriales</taxon>
        <taxon>Weeksellaceae</taxon>
        <taxon>Cruoricaptor</taxon>
    </lineage>
</organism>
<evidence type="ECO:0000313" key="4">
    <source>
        <dbReference type="EMBL" id="SHJ17622.1"/>
    </source>
</evidence>
<keyword evidence="4" id="KW-0378">Hydrolase</keyword>
<evidence type="ECO:0000259" key="3">
    <source>
        <dbReference type="Pfam" id="PF01551"/>
    </source>
</evidence>
<evidence type="ECO:0000256" key="2">
    <source>
        <dbReference type="SAM" id="Coils"/>
    </source>
</evidence>
<dbReference type="PANTHER" id="PTHR21666:SF289">
    <property type="entry name" value="L-ALA--D-GLU ENDOPEPTIDASE"/>
    <property type="match status" value="1"/>
</dbReference>
<dbReference type="InterPro" id="IPR016047">
    <property type="entry name" value="M23ase_b-sheet_dom"/>
</dbReference>
<evidence type="ECO:0000256" key="1">
    <source>
        <dbReference type="ARBA" id="ARBA00022729"/>
    </source>
</evidence>
<reference evidence="4 5" key="1">
    <citation type="submission" date="2016-11" db="EMBL/GenBank/DDBJ databases">
        <authorList>
            <person name="Jaros S."/>
            <person name="Januszkiewicz K."/>
            <person name="Wedrychowicz H."/>
        </authorList>
    </citation>
    <scope>NUCLEOTIDE SEQUENCE [LARGE SCALE GENOMIC DNA]</scope>
    <source>
        <strain evidence="4 5">DSM 25479</strain>
    </source>
</reference>
<accession>A0A1M6H642</accession>
<feature type="domain" description="M23ase beta-sheet core" evidence="3">
    <location>
        <begin position="432"/>
        <end position="523"/>
    </location>
</feature>
<keyword evidence="5" id="KW-1185">Reference proteome</keyword>
<dbReference type="OrthoDB" id="9815884at2"/>
<dbReference type="SUPFAM" id="SSF51261">
    <property type="entry name" value="Duplicated hybrid motif"/>
    <property type="match status" value="1"/>
</dbReference>
<dbReference type="STRING" id="1118202.SAMN05443429_11139"/>
<dbReference type="CDD" id="cd12797">
    <property type="entry name" value="M23_peptidase"/>
    <property type="match status" value="1"/>
</dbReference>
<evidence type="ECO:0000313" key="5">
    <source>
        <dbReference type="Proteomes" id="UP000184335"/>
    </source>
</evidence>
<feature type="coiled-coil region" evidence="2">
    <location>
        <begin position="168"/>
        <end position="382"/>
    </location>
</feature>
<sequence length="529" mass="59250">MMWKKICLLVFTAAFTLSFGQEKEKLQRQNNELKKQIAEINANLAKTKNEAKLSVAYLAEVGKKIELREKVYRNTQKEKVFIEDDIYLKQKEINRQKKELEALRKNYAEVLVNAYKNKGIQNKVTFILSAQNLGQAIRRVQYLRTYSDYQKKKSDEIMQAAANIQRSIDQRQKSVKEKENLLASQQRDLKVIEAEKAQKEILLKEFRQNEAKLTVELKQKQQESKALEAKIRAIIAEEIRIAKEKEARERAERLEKERQAKIAAEREKARIEAENRARIAAAAEAKRKADEEARKLKEIADKRAAEEAERARLAEEAARKSAEDARKAAEAEKAEAKRIAAARQAAEAAAKAKAAEEKAAAAKAAEAELARKNEEAKKAAEAKTMTAYGVGAVSGSNFAENRGRIGFPVAKGHITHRFGRQPHPVFKNIVEENNGIKISVSPGTQARCVFPGVVSRVFVDGGTKTVIVRHGGYFTIYSNLESTSVAANQQVSAGTNLGTIGTDFDGSYTLDFQIWNGTTPVDPLGWISY</sequence>
<name>A0A1M6H642_9FLAO</name>
<dbReference type="InterPro" id="IPR050570">
    <property type="entry name" value="Cell_wall_metabolism_enzyme"/>
</dbReference>